<dbReference type="OrthoDB" id="5835829at2759"/>
<sequence>MAGESDDRGAARAPHVALLSSPGMGHVVPVAELARRLHAEHGFTATVVTYASSDSTAQRAFLASLPPAVGSASLPAVPLDDLVAAGAAIETLLSVEAQRSVPALAALLAGLGKDGSLVAFVADLFGADTLRAARDAGVPAYLFFPSNLLMLSLMLHLPRLDAELDGEFRDQTEPVRLPGCGAVPGADILQPLQDRTSDAYRWMVHHGERYRDADGILVNTFDAIEPNASAILQQPEPGRPPVYPVGPVIRQPDDGDDDDATGCISWLDTQPDKSVLFVSFGSGGALPAAQMDELARGLELSGQRFLWVVRSPTDSGVDPGANYYDGSKSKDYPLKFLPSGFLERTKEVGLVVPSWAPQVRVLGHRATGAMLTHCGWNSMLESVMHGVPMIAWPLYAEQRQNAVMLHEETKVALRPKVREADGMILGKDITKVVNDMMNSEEGDAMHTKVTELQKAARSGLAAGGMSHKTLTEVVTKWKERTFA</sequence>
<dbReference type="PROSITE" id="PS00375">
    <property type="entry name" value="UDPGT"/>
    <property type="match status" value="1"/>
</dbReference>
<dbReference type="AlphaFoldDB" id="A0A8R7QPC9"/>
<dbReference type="EnsemblPlants" id="TuG1812G0600001183.01.T01">
    <property type="protein sequence ID" value="TuG1812G0600001183.01.T01.cds326308"/>
    <property type="gene ID" value="TuG1812G0600001183.01"/>
</dbReference>
<evidence type="ECO:0000256" key="1">
    <source>
        <dbReference type="ARBA" id="ARBA00009995"/>
    </source>
</evidence>
<dbReference type="FunFam" id="3.40.50.2000:FF:000051">
    <property type="entry name" value="Glycosyltransferase"/>
    <property type="match status" value="1"/>
</dbReference>
<dbReference type="PANTHER" id="PTHR48046">
    <property type="entry name" value="UDP-GLYCOSYLTRANSFERASE 72E1"/>
    <property type="match status" value="1"/>
</dbReference>
<dbReference type="InterPro" id="IPR035595">
    <property type="entry name" value="UDP_glycos_trans_CS"/>
</dbReference>
<evidence type="ECO:0000256" key="3">
    <source>
        <dbReference type="ARBA" id="ARBA00022679"/>
    </source>
</evidence>
<evidence type="ECO:0000256" key="5">
    <source>
        <dbReference type="RuleBase" id="RU362057"/>
    </source>
</evidence>
<keyword evidence="7" id="KW-1185">Reference proteome</keyword>
<name>A0A8R7QPC9_TRIUA</name>
<keyword evidence="2 4" id="KW-0328">Glycosyltransferase</keyword>
<dbReference type="PANTHER" id="PTHR48046:SF1">
    <property type="entry name" value="GLYCOSYLTRANSFERASE-RELATED"/>
    <property type="match status" value="1"/>
</dbReference>
<dbReference type="RefSeq" id="XP_048535436.1">
    <property type="nucleotide sequence ID" value="XM_048679479.1"/>
</dbReference>
<keyword evidence="3 4" id="KW-0808">Transferase</keyword>
<gene>
    <name evidence="6" type="primary">LOC125514197</name>
</gene>
<dbReference type="InterPro" id="IPR002213">
    <property type="entry name" value="UDP_glucos_trans"/>
</dbReference>
<evidence type="ECO:0000313" key="7">
    <source>
        <dbReference type="Proteomes" id="UP000015106"/>
    </source>
</evidence>
<proteinExistence type="inferred from homology"/>
<dbReference type="GeneID" id="125514197"/>
<evidence type="ECO:0000256" key="2">
    <source>
        <dbReference type="ARBA" id="ARBA00022676"/>
    </source>
</evidence>
<dbReference type="Gramene" id="TuG1812G0600001183.01.T01">
    <property type="protein sequence ID" value="TuG1812G0600001183.01.T01.cds326308"/>
    <property type="gene ID" value="TuG1812G0600001183.01"/>
</dbReference>
<accession>A0A8R7QPC9</accession>
<dbReference type="Gene3D" id="3.40.50.2000">
    <property type="entry name" value="Glycogen Phosphorylase B"/>
    <property type="match status" value="2"/>
</dbReference>
<dbReference type="GO" id="GO:0008194">
    <property type="term" value="F:UDP-glycosyltransferase activity"/>
    <property type="evidence" value="ECO:0007669"/>
    <property type="project" value="InterPro"/>
</dbReference>
<evidence type="ECO:0000256" key="4">
    <source>
        <dbReference type="RuleBase" id="RU003718"/>
    </source>
</evidence>
<dbReference type="FunFam" id="3.40.50.2000:FF:000054">
    <property type="entry name" value="Glycosyltransferase"/>
    <property type="match status" value="1"/>
</dbReference>
<dbReference type="Proteomes" id="UP000015106">
    <property type="component" value="Chromosome 6"/>
</dbReference>
<comment type="similarity">
    <text evidence="1 4">Belongs to the UDP-glycosyltransferase family.</text>
</comment>
<reference evidence="6" key="2">
    <citation type="submission" date="2018-03" db="EMBL/GenBank/DDBJ databases">
        <title>The Triticum urartu genome reveals the dynamic nature of wheat genome evolution.</title>
        <authorList>
            <person name="Ling H."/>
            <person name="Ma B."/>
            <person name="Shi X."/>
            <person name="Liu H."/>
            <person name="Dong L."/>
            <person name="Sun H."/>
            <person name="Cao Y."/>
            <person name="Gao Q."/>
            <person name="Zheng S."/>
            <person name="Li Y."/>
            <person name="Yu Y."/>
            <person name="Du H."/>
            <person name="Qi M."/>
            <person name="Li Y."/>
            <person name="Yu H."/>
            <person name="Cui Y."/>
            <person name="Wang N."/>
            <person name="Chen C."/>
            <person name="Wu H."/>
            <person name="Zhao Y."/>
            <person name="Zhang J."/>
            <person name="Li Y."/>
            <person name="Zhou W."/>
            <person name="Zhang B."/>
            <person name="Hu W."/>
            <person name="Eijk M."/>
            <person name="Tang J."/>
            <person name="Witsenboer H."/>
            <person name="Zhao S."/>
            <person name="Li Z."/>
            <person name="Zhang A."/>
            <person name="Wang D."/>
            <person name="Liang C."/>
        </authorList>
    </citation>
    <scope>NUCLEOTIDE SEQUENCE [LARGE SCALE GENOMIC DNA]</scope>
    <source>
        <strain evidence="6">cv. G1812</strain>
    </source>
</reference>
<dbReference type="SUPFAM" id="SSF53756">
    <property type="entry name" value="UDP-Glycosyltransferase/glycogen phosphorylase"/>
    <property type="match status" value="1"/>
</dbReference>
<dbReference type="Pfam" id="PF00201">
    <property type="entry name" value="UDPGT"/>
    <property type="match status" value="1"/>
</dbReference>
<evidence type="ECO:0000313" key="6">
    <source>
        <dbReference type="EnsemblPlants" id="TuG1812G0600001183.01.T01.cds326308"/>
    </source>
</evidence>
<protein>
    <recommendedName>
        <fullName evidence="5">Glycosyltransferase</fullName>
        <ecNumber evidence="5">2.4.1.-</ecNumber>
    </recommendedName>
</protein>
<dbReference type="CDD" id="cd03784">
    <property type="entry name" value="GT1_Gtf-like"/>
    <property type="match status" value="1"/>
</dbReference>
<dbReference type="KEGG" id="tua:125514197"/>
<dbReference type="EC" id="2.4.1.-" evidence="5"/>
<organism evidence="6 7">
    <name type="scientific">Triticum urartu</name>
    <name type="common">Red wild einkorn</name>
    <name type="synonym">Crithodium urartu</name>
    <dbReference type="NCBI Taxonomy" id="4572"/>
    <lineage>
        <taxon>Eukaryota</taxon>
        <taxon>Viridiplantae</taxon>
        <taxon>Streptophyta</taxon>
        <taxon>Embryophyta</taxon>
        <taxon>Tracheophyta</taxon>
        <taxon>Spermatophyta</taxon>
        <taxon>Magnoliopsida</taxon>
        <taxon>Liliopsida</taxon>
        <taxon>Poales</taxon>
        <taxon>Poaceae</taxon>
        <taxon>BOP clade</taxon>
        <taxon>Pooideae</taxon>
        <taxon>Triticodae</taxon>
        <taxon>Triticeae</taxon>
        <taxon>Triticinae</taxon>
        <taxon>Triticum</taxon>
    </lineage>
</organism>
<reference evidence="7" key="1">
    <citation type="journal article" date="2013" name="Nature">
        <title>Draft genome of the wheat A-genome progenitor Triticum urartu.</title>
        <authorList>
            <person name="Ling H.Q."/>
            <person name="Zhao S."/>
            <person name="Liu D."/>
            <person name="Wang J."/>
            <person name="Sun H."/>
            <person name="Zhang C."/>
            <person name="Fan H."/>
            <person name="Li D."/>
            <person name="Dong L."/>
            <person name="Tao Y."/>
            <person name="Gao C."/>
            <person name="Wu H."/>
            <person name="Li Y."/>
            <person name="Cui Y."/>
            <person name="Guo X."/>
            <person name="Zheng S."/>
            <person name="Wang B."/>
            <person name="Yu K."/>
            <person name="Liang Q."/>
            <person name="Yang W."/>
            <person name="Lou X."/>
            <person name="Chen J."/>
            <person name="Feng M."/>
            <person name="Jian J."/>
            <person name="Zhang X."/>
            <person name="Luo G."/>
            <person name="Jiang Y."/>
            <person name="Liu J."/>
            <person name="Wang Z."/>
            <person name="Sha Y."/>
            <person name="Zhang B."/>
            <person name="Wu H."/>
            <person name="Tang D."/>
            <person name="Shen Q."/>
            <person name="Xue P."/>
            <person name="Zou S."/>
            <person name="Wang X."/>
            <person name="Liu X."/>
            <person name="Wang F."/>
            <person name="Yang Y."/>
            <person name="An X."/>
            <person name="Dong Z."/>
            <person name="Zhang K."/>
            <person name="Zhang X."/>
            <person name="Luo M.C."/>
            <person name="Dvorak J."/>
            <person name="Tong Y."/>
            <person name="Wang J."/>
            <person name="Yang H."/>
            <person name="Li Z."/>
            <person name="Wang D."/>
            <person name="Zhang A."/>
            <person name="Wang J."/>
        </authorList>
    </citation>
    <scope>NUCLEOTIDE SEQUENCE</scope>
    <source>
        <strain evidence="7">cv. G1812</strain>
    </source>
</reference>
<reference evidence="6" key="3">
    <citation type="submission" date="2022-06" db="UniProtKB">
        <authorList>
            <consortium name="EnsemblPlants"/>
        </authorList>
    </citation>
    <scope>IDENTIFICATION</scope>
</reference>